<evidence type="ECO:0000313" key="12">
    <source>
        <dbReference type="EMBL" id="KAL3851334.1"/>
    </source>
</evidence>
<dbReference type="GO" id="GO:0003677">
    <property type="term" value="F:DNA binding"/>
    <property type="evidence" value="ECO:0007669"/>
    <property type="project" value="UniProtKB-UniRule"/>
</dbReference>
<dbReference type="AlphaFoldDB" id="A0ABD3UP84"/>
<evidence type="ECO:0000256" key="1">
    <source>
        <dbReference type="ARBA" id="ARBA00022723"/>
    </source>
</evidence>
<reference evidence="12 13" key="1">
    <citation type="submission" date="2024-12" db="EMBL/GenBank/DDBJ databases">
        <title>The unique morphological basis and parallel evolutionary history of personate flowers in Penstemon.</title>
        <authorList>
            <person name="Depatie T.H."/>
            <person name="Wessinger C.A."/>
        </authorList>
    </citation>
    <scope>NUCLEOTIDE SEQUENCE [LARGE SCALE GENOMIC DNA]</scope>
    <source>
        <strain evidence="12">WTNN_2</strain>
        <tissue evidence="12">Leaf</tissue>
    </source>
</reference>
<feature type="compositionally biased region" description="Polar residues" evidence="10">
    <location>
        <begin position="102"/>
        <end position="112"/>
    </location>
</feature>
<evidence type="ECO:0000256" key="7">
    <source>
        <dbReference type="ARBA" id="ARBA00023242"/>
    </source>
</evidence>
<evidence type="ECO:0000256" key="9">
    <source>
        <dbReference type="RuleBase" id="RU369094"/>
    </source>
</evidence>
<evidence type="ECO:0000256" key="10">
    <source>
        <dbReference type="SAM" id="MobiDB-lite"/>
    </source>
</evidence>
<dbReference type="PROSITE" id="PS50884">
    <property type="entry name" value="ZF_DOF_2"/>
    <property type="match status" value="1"/>
</dbReference>
<evidence type="ECO:0000256" key="6">
    <source>
        <dbReference type="ARBA" id="ARBA00023163"/>
    </source>
</evidence>
<dbReference type="GO" id="GO:0008270">
    <property type="term" value="F:zinc ion binding"/>
    <property type="evidence" value="ECO:0007669"/>
    <property type="project" value="UniProtKB-KW"/>
</dbReference>
<comment type="caution">
    <text evidence="12">The sequence shown here is derived from an EMBL/GenBank/DDBJ whole genome shotgun (WGS) entry which is preliminary data.</text>
</comment>
<feature type="region of interest" description="Disordered" evidence="10">
    <location>
        <begin position="1"/>
        <end position="31"/>
    </location>
</feature>
<feature type="region of interest" description="Disordered" evidence="10">
    <location>
        <begin position="86"/>
        <end position="130"/>
    </location>
</feature>
<comment type="function">
    <text evidence="9">Transcription factor that binds specifically to a 5'-AA[AG]G-3' consensus core sequence.</text>
</comment>
<organism evidence="12 13">
    <name type="scientific">Penstemon smallii</name>
    <dbReference type="NCBI Taxonomy" id="265156"/>
    <lineage>
        <taxon>Eukaryota</taxon>
        <taxon>Viridiplantae</taxon>
        <taxon>Streptophyta</taxon>
        <taxon>Embryophyta</taxon>
        <taxon>Tracheophyta</taxon>
        <taxon>Spermatophyta</taxon>
        <taxon>Magnoliopsida</taxon>
        <taxon>eudicotyledons</taxon>
        <taxon>Gunneridae</taxon>
        <taxon>Pentapetalae</taxon>
        <taxon>asterids</taxon>
        <taxon>lamiids</taxon>
        <taxon>Lamiales</taxon>
        <taxon>Plantaginaceae</taxon>
        <taxon>Cheloneae</taxon>
        <taxon>Penstemon</taxon>
    </lineage>
</organism>
<evidence type="ECO:0000256" key="3">
    <source>
        <dbReference type="ARBA" id="ARBA00022833"/>
    </source>
</evidence>
<accession>A0ABD3UP84</accession>
<dbReference type="InterPro" id="IPR003851">
    <property type="entry name" value="Znf_Dof"/>
</dbReference>
<dbReference type="Proteomes" id="UP001634393">
    <property type="component" value="Unassembled WGS sequence"/>
</dbReference>
<proteinExistence type="predicted"/>
<keyword evidence="3 9" id="KW-0862">Zinc</keyword>
<comment type="subcellular location">
    <subcellularLocation>
        <location evidence="8 9">Nucleus</location>
    </subcellularLocation>
</comment>
<dbReference type="Pfam" id="PF02701">
    <property type="entry name" value="Zn_ribbon_Dof"/>
    <property type="match status" value="1"/>
</dbReference>
<evidence type="ECO:0000256" key="5">
    <source>
        <dbReference type="ARBA" id="ARBA00023125"/>
    </source>
</evidence>
<keyword evidence="6 9" id="KW-0804">Transcription</keyword>
<keyword evidence="13" id="KW-1185">Reference proteome</keyword>
<keyword evidence="1 9" id="KW-0479">Metal-binding</keyword>
<dbReference type="InterPro" id="IPR045174">
    <property type="entry name" value="Dof"/>
</dbReference>
<gene>
    <name evidence="12" type="ORF">ACJIZ3_013216</name>
</gene>
<evidence type="ECO:0000256" key="2">
    <source>
        <dbReference type="ARBA" id="ARBA00022771"/>
    </source>
</evidence>
<sequence length="311" mass="34411">MDPSSSSISKSMGKTNNNNNNNNNDKNNNIPVAAADPAAVFKCPRCESTNTKFCYYNNYSLSQPRHFCKACKRYWTRGGTLRNVPVGGGCRKHKKRPPPNHGISTSTDPIQKQKQKQRERDLAASPTNNINNIPNPVPFLFTNNSMGLHFPFSTSGFGFGFGSGFSSSSSSTGLMDNNFYTTIQQGHNKYYSSTTTTTTTTTGLIKEFIDDEGAAAAANHTFPGSMLYDHKNSNMQINYEGTAKDDGVTTKILMDDDQEKYNINNHMMNHDHQHVLHTDTTSPPSSHLWNTTWYDPSSSSNYMGSSVPSLI</sequence>
<dbReference type="PANTHER" id="PTHR31992">
    <property type="entry name" value="DOF ZINC FINGER PROTEIN DOF1.4-RELATED"/>
    <property type="match status" value="1"/>
</dbReference>
<keyword evidence="7 8" id="KW-0539">Nucleus</keyword>
<evidence type="ECO:0000256" key="4">
    <source>
        <dbReference type="ARBA" id="ARBA00023015"/>
    </source>
</evidence>
<evidence type="ECO:0000256" key="8">
    <source>
        <dbReference type="PROSITE-ProRule" id="PRU00071"/>
    </source>
</evidence>
<dbReference type="GO" id="GO:0003700">
    <property type="term" value="F:DNA-binding transcription factor activity"/>
    <property type="evidence" value="ECO:0007669"/>
    <property type="project" value="UniProtKB-UniRule"/>
</dbReference>
<evidence type="ECO:0000259" key="11">
    <source>
        <dbReference type="PROSITE" id="PS50884"/>
    </source>
</evidence>
<keyword evidence="4 9" id="KW-0805">Transcription regulation</keyword>
<name>A0ABD3UP84_9LAMI</name>
<feature type="compositionally biased region" description="Low complexity" evidence="10">
    <location>
        <begin position="1"/>
        <end position="29"/>
    </location>
</feature>
<feature type="domain" description="Dof-type" evidence="11">
    <location>
        <begin position="41"/>
        <end position="95"/>
    </location>
</feature>
<protein>
    <recommendedName>
        <fullName evidence="9">Dof zinc finger protein</fullName>
    </recommendedName>
</protein>
<dbReference type="PROSITE" id="PS01361">
    <property type="entry name" value="ZF_DOF_1"/>
    <property type="match status" value="1"/>
</dbReference>
<dbReference type="EMBL" id="JBJXBP010000001">
    <property type="protein sequence ID" value="KAL3851334.1"/>
    <property type="molecule type" value="Genomic_DNA"/>
</dbReference>
<keyword evidence="5 8" id="KW-0238">DNA-binding</keyword>
<dbReference type="GO" id="GO:0005634">
    <property type="term" value="C:nucleus"/>
    <property type="evidence" value="ECO:0007669"/>
    <property type="project" value="UniProtKB-SubCell"/>
</dbReference>
<keyword evidence="2 8" id="KW-0863">Zinc-finger</keyword>
<evidence type="ECO:0000313" key="13">
    <source>
        <dbReference type="Proteomes" id="UP001634393"/>
    </source>
</evidence>